<keyword evidence="2 3" id="KW-0371">Homeobox</keyword>
<dbReference type="CDD" id="cd00086">
    <property type="entry name" value="homeodomain"/>
    <property type="match status" value="1"/>
</dbReference>
<dbReference type="InterPro" id="IPR009057">
    <property type="entry name" value="Homeodomain-like_sf"/>
</dbReference>
<dbReference type="Gene3D" id="3.30.760.10">
    <property type="entry name" value="RNA Cap, Translation Initiation Factor Eif4e"/>
    <property type="match status" value="1"/>
</dbReference>
<dbReference type="PROSITE" id="PS50071">
    <property type="entry name" value="HOMEOBOX_2"/>
    <property type="match status" value="1"/>
</dbReference>
<sequence length="225" mass="25497">MIFPWQKTRLVREFYNNGILDQARTNSIAVALGLTDHQVTAWFAKKIQKNLKAQNEGPQTNTPLIGKYDVWEEPPQTEIVLNDVISTAESLEEYLGKQKPIREVKHGHTYYIFKSEFSPDPIDSPNGGIWTAVSKPGDSFDEFLSWKKLARAMTTGGFQENHLNVIGITLSREKFHVEVGVRIIDGLTDETNMAIARCMRHIMGVPQSAFYFDLNAPRLTLFPGE</sequence>
<comment type="subcellular location">
    <subcellularLocation>
        <location evidence="1 2 3">Nucleus</location>
    </subcellularLocation>
</comment>
<keyword evidence="2 3" id="KW-0238">DNA-binding</keyword>
<evidence type="ECO:0000256" key="2">
    <source>
        <dbReference type="PROSITE-ProRule" id="PRU00108"/>
    </source>
</evidence>
<accession>A0A7E4UNN8</accession>
<dbReference type="InterPro" id="IPR001040">
    <property type="entry name" value="TIF_eIF_4E"/>
</dbReference>
<dbReference type="Pfam" id="PF00046">
    <property type="entry name" value="Homeodomain"/>
    <property type="match status" value="1"/>
</dbReference>
<reference evidence="5" key="1">
    <citation type="journal article" date="2013" name="Genetics">
        <title>The draft genome and transcriptome of Panagrellus redivivus are shaped by the harsh demands of a free-living lifestyle.</title>
        <authorList>
            <person name="Srinivasan J."/>
            <person name="Dillman A.R."/>
            <person name="Macchietto M.G."/>
            <person name="Heikkinen L."/>
            <person name="Lakso M."/>
            <person name="Fracchia K.M."/>
            <person name="Antoshechkin I."/>
            <person name="Mortazavi A."/>
            <person name="Wong G."/>
            <person name="Sternberg P.W."/>
        </authorList>
    </citation>
    <scope>NUCLEOTIDE SEQUENCE [LARGE SCALE GENOMIC DNA]</scope>
    <source>
        <strain evidence="5">MT8872</strain>
    </source>
</reference>
<dbReference type="Gene3D" id="1.10.10.60">
    <property type="entry name" value="Homeodomain-like"/>
    <property type="match status" value="1"/>
</dbReference>
<dbReference type="SUPFAM" id="SSF46689">
    <property type="entry name" value="Homeodomain-like"/>
    <property type="match status" value="1"/>
</dbReference>
<dbReference type="GO" id="GO:0003677">
    <property type="term" value="F:DNA binding"/>
    <property type="evidence" value="ECO:0007669"/>
    <property type="project" value="UniProtKB-UniRule"/>
</dbReference>
<evidence type="ECO:0000313" key="5">
    <source>
        <dbReference type="Proteomes" id="UP000492821"/>
    </source>
</evidence>
<name>A0A7E4UNN8_PANRE</name>
<dbReference type="Pfam" id="PF01652">
    <property type="entry name" value="IF4E"/>
    <property type="match status" value="1"/>
</dbReference>
<feature type="domain" description="Homeobox" evidence="4">
    <location>
        <begin position="1"/>
        <end position="53"/>
    </location>
</feature>
<dbReference type="GO" id="GO:0003723">
    <property type="term" value="F:RNA binding"/>
    <property type="evidence" value="ECO:0007669"/>
    <property type="project" value="InterPro"/>
</dbReference>
<evidence type="ECO:0000256" key="1">
    <source>
        <dbReference type="ARBA" id="ARBA00004123"/>
    </source>
</evidence>
<reference evidence="6" key="2">
    <citation type="submission" date="2020-10" db="UniProtKB">
        <authorList>
            <consortium name="WormBaseParasite"/>
        </authorList>
    </citation>
    <scope>IDENTIFICATION</scope>
</reference>
<dbReference type="GO" id="GO:0005634">
    <property type="term" value="C:nucleus"/>
    <property type="evidence" value="ECO:0007669"/>
    <property type="project" value="UniProtKB-SubCell"/>
</dbReference>
<dbReference type="SUPFAM" id="SSF55418">
    <property type="entry name" value="eIF4e-like"/>
    <property type="match status" value="1"/>
</dbReference>
<feature type="DNA-binding region" description="Homeobox" evidence="2">
    <location>
        <begin position="3"/>
        <end position="54"/>
    </location>
</feature>
<keyword evidence="5" id="KW-1185">Reference proteome</keyword>
<evidence type="ECO:0000259" key="4">
    <source>
        <dbReference type="PROSITE" id="PS50071"/>
    </source>
</evidence>
<dbReference type="InterPro" id="IPR001356">
    <property type="entry name" value="HD"/>
</dbReference>
<dbReference type="WBParaSite" id="Pan_g10934.t1">
    <property type="protein sequence ID" value="Pan_g10934.t1"/>
    <property type="gene ID" value="Pan_g10934"/>
</dbReference>
<proteinExistence type="predicted"/>
<protein>
    <submittedName>
        <fullName evidence="6">Homeobox domain-containing protein</fullName>
    </submittedName>
</protein>
<organism evidence="5 6">
    <name type="scientific">Panagrellus redivivus</name>
    <name type="common">Microworm</name>
    <dbReference type="NCBI Taxonomy" id="6233"/>
    <lineage>
        <taxon>Eukaryota</taxon>
        <taxon>Metazoa</taxon>
        <taxon>Ecdysozoa</taxon>
        <taxon>Nematoda</taxon>
        <taxon>Chromadorea</taxon>
        <taxon>Rhabditida</taxon>
        <taxon>Tylenchina</taxon>
        <taxon>Panagrolaimomorpha</taxon>
        <taxon>Panagrolaimoidea</taxon>
        <taxon>Panagrolaimidae</taxon>
        <taxon>Panagrellus</taxon>
    </lineage>
</organism>
<dbReference type="AlphaFoldDB" id="A0A7E4UNN8"/>
<evidence type="ECO:0000313" key="6">
    <source>
        <dbReference type="WBParaSite" id="Pan_g10934.t1"/>
    </source>
</evidence>
<evidence type="ECO:0000256" key="3">
    <source>
        <dbReference type="RuleBase" id="RU000682"/>
    </source>
</evidence>
<dbReference type="GO" id="GO:0003743">
    <property type="term" value="F:translation initiation factor activity"/>
    <property type="evidence" value="ECO:0007669"/>
    <property type="project" value="InterPro"/>
</dbReference>
<dbReference type="Proteomes" id="UP000492821">
    <property type="component" value="Unassembled WGS sequence"/>
</dbReference>
<keyword evidence="2 3" id="KW-0539">Nucleus</keyword>
<dbReference type="InterPro" id="IPR023398">
    <property type="entry name" value="TIF_eIF4e-like"/>
</dbReference>